<accession>A0A3G5AII2</accession>
<dbReference type="EMBL" id="MK072506">
    <property type="protein sequence ID" value="AYV86404.1"/>
    <property type="molecule type" value="Genomic_DNA"/>
</dbReference>
<organism evidence="1">
    <name type="scientific">Solumvirus sp</name>
    <dbReference type="NCBI Taxonomy" id="2487773"/>
    <lineage>
        <taxon>Viruses</taxon>
        <taxon>Pithoviruses</taxon>
    </lineage>
</organism>
<gene>
    <name evidence="1" type="ORF">Solumvirus9_4</name>
</gene>
<name>A0A3G5AII2_9VIRU</name>
<sequence>MSDDSDAGFITKAGINDLIDTLIKNVRENLNFDNKKIESFHPICDEILEGLIRHFDHKNSCIAYSREERNYLLYLIK</sequence>
<protein>
    <submittedName>
        <fullName evidence="1">Uncharacterized protein</fullName>
    </submittedName>
</protein>
<proteinExistence type="predicted"/>
<feature type="non-terminal residue" evidence="1">
    <location>
        <position position="77"/>
    </location>
</feature>
<evidence type="ECO:0000313" key="1">
    <source>
        <dbReference type="EMBL" id="AYV86404.1"/>
    </source>
</evidence>
<reference evidence="1" key="1">
    <citation type="submission" date="2018-10" db="EMBL/GenBank/DDBJ databases">
        <title>Hidden diversity of soil giant viruses.</title>
        <authorList>
            <person name="Schulz F."/>
            <person name="Alteio L."/>
            <person name="Goudeau D."/>
            <person name="Ryan E.M."/>
            <person name="Malmstrom R.R."/>
            <person name="Blanchard J."/>
            <person name="Woyke T."/>
        </authorList>
    </citation>
    <scope>NUCLEOTIDE SEQUENCE</scope>
    <source>
        <strain evidence="1">SMV1</strain>
    </source>
</reference>